<organism evidence="1 2">
    <name type="scientific">Cellulomonas uda</name>
    <dbReference type="NCBI Taxonomy" id="1714"/>
    <lineage>
        <taxon>Bacteria</taxon>
        <taxon>Bacillati</taxon>
        <taxon>Actinomycetota</taxon>
        <taxon>Actinomycetes</taxon>
        <taxon>Micrococcales</taxon>
        <taxon>Cellulomonadaceae</taxon>
        <taxon>Cellulomonas</taxon>
    </lineage>
</organism>
<dbReference type="SMART" id="SM00855">
    <property type="entry name" value="PGAM"/>
    <property type="match status" value="1"/>
</dbReference>
<dbReference type="Pfam" id="PF00300">
    <property type="entry name" value="His_Phos_1"/>
    <property type="match status" value="1"/>
</dbReference>
<dbReference type="PANTHER" id="PTHR47623:SF1">
    <property type="entry name" value="OS09G0287300 PROTEIN"/>
    <property type="match status" value="1"/>
</dbReference>
<dbReference type="AlphaFoldDB" id="A0A4Y3KBJ2"/>
<protein>
    <submittedName>
        <fullName evidence="1">Phosphoglycerate mutase</fullName>
    </submittedName>
</protein>
<dbReference type="Gene3D" id="3.40.50.1240">
    <property type="entry name" value="Phosphoglycerate mutase-like"/>
    <property type="match status" value="1"/>
</dbReference>
<dbReference type="CDD" id="cd07067">
    <property type="entry name" value="HP_PGM_like"/>
    <property type="match status" value="1"/>
</dbReference>
<evidence type="ECO:0000313" key="1">
    <source>
        <dbReference type="EMBL" id="GEA81066.1"/>
    </source>
</evidence>
<dbReference type="InterPro" id="IPR013078">
    <property type="entry name" value="His_Pase_superF_clade-1"/>
</dbReference>
<accession>A0A4Y3KBJ2</accession>
<sequence length="189" mass="20041">MTRAGDAVRAGDVPEWHADPVSTRRLVLLRHAKAEHPDGIPDHERPLALAGRRQCPLVGAAMAEAGVAPDLVWCSSAVRTRQTWELVRGALGLEPPVEYRGEVYDAGVRSLLSLVASAPAAVRTLVVVGHEPTMSHAAATLAGPGSDEAAVARVQVGVPTASWSWLEFDGAWADLQPRAARLLRLVTAS</sequence>
<gene>
    <name evidence="1" type="ORF">CUD01_15100</name>
</gene>
<dbReference type="SUPFAM" id="SSF53254">
    <property type="entry name" value="Phosphoglycerate mutase-like"/>
    <property type="match status" value="1"/>
</dbReference>
<dbReference type="InterPro" id="IPR029033">
    <property type="entry name" value="His_PPase_superfam"/>
</dbReference>
<dbReference type="EMBL" id="BJLP01000021">
    <property type="protein sequence ID" value="GEA81066.1"/>
    <property type="molecule type" value="Genomic_DNA"/>
</dbReference>
<reference evidence="1 2" key="1">
    <citation type="submission" date="2019-06" db="EMBL/GenBank/DDBJ databases">
        <title>Whole genome shotgun sequence of Cellulomonas uda NBRC 3747.</title>
        <authorList>
            <person name="Hosoyama A."/>
            <person name="Uohara A."/>
            <person name="Ohji S."/>
            <person name="Ichikawa N."/>
        </authorList>
    </citation>
    <scope>NUCLEOTIDE SEQUENCE [LARGE SCALE GENOMIC DNA]</scope>
    <source>
        <strain evidence="1 2">NBRC 3747</strain>
    </source>
</reference>
<dbReference type="Proteomes" id="UP000315842">
    <property type="component" value="Unassembled WGS sequence"/>
</dbReference>
<name>A0A4Y3KBJ2_CELUD</name>
<comment type="caution">
    <text evidence="1">The sequence shown here is derived from an EMBL/GenBank/DDBJ whole genome shotgun (WGS) entry which is preliminary data.</text>
</comment>
<proteinExistence type="predicted"/>
<keyword evidence="2" id="KW-1185">Reference proteome</keyword>
<evidence type="ECO:0000313" key="2">
    <source>
        <dbReference type="Proteomes" id="UP000315842"/>
    </source>
</evidence>
<dbReference type="PANTHER" id="PTHR47623">
    <property type="entry name" value="OS09G0287300 PROTEIN"/>
    <property type="match status" value="1"/>
</dbReference>